<dbReference type="InterPro" id="IPR050980">
    <property type="entry name" value="2C_sensor_his_kinase"/>
</dbReference>
<dbReference type="RefSeq" id="WP_106515296.1">
    <property type="nucleotide sequence ID" value="NZ_PXYI01000009.1"/>
</dbReference>
<evidence type="ECO:0000256" key="4">
    <source>
        <dbReference type="ARBA" id="ARBA00022475"/>
    </source>
</evidence>
<dbReference type="PROSITE" id="PS50109">
    <property type="entry name" value="HIS_KIN"/>
    <property type="match status" value="1"/>
</dbReference>
<dbReference type="CDD" id="cd06225">
    <property type="entry name" value="HAMP"/>
    <property type="match status" value="1"/>
</dbReference>
<evidence type="ECO:0000256" key="5">
    <source>
        <dbReference type="ARBA" id="ARBA00022553"/>
    </source>
</evidence>
<evidence type="ECO:0000313" key="14">
    <source>
        <dbReference type="Proteomes" id="UP000241167"/>
    </source>
</evidence>
<name>A0A2P7QH49_9SPHN</name>
<comment type="subcellular location">
    <subcellularLocation>
        <location evidence="2">Cell membrane</location>
        <topology evidence="2">Multi-pass membrane protein</topology>
    </subcellularLocation>
</comment>
<dbReference type="InterPro" id="IPR003660">
    <property type="entry name" value="HAMP_dom"/>
</dbReference>
<dbReference type="Gene3D" id="1.10.287.130">
    <property type="match status" value="1"/>
</dbReference>
<evidence type="ECO:0000256" key="3">
    <source>
        <dbReference type="ARBA" id="ARBA00012438"/>
    </source>
</evidence>
<dbReference type="GO" id="GO:0005524">
    <property type="term" value="F:ATP binding"/>
    <property type="evidence" value="ECO:0007669"/>
    <property type="project" value="UniProtKB-KW"/>
</dbReference>
<dbReference type="InterPro" id="IPR003594">
    <property type="entry name" value="HATPase_dom"/>
</dbReference>
<keyword evidence="4" id="KW-1003">Cell membrane</keyword>
<dbReference type="Proteomes" id="UP000241167">
    <property type="component" value="Unassembled WGS sequence"/>
</dbReference>
<dbReference type="PANTHER" id="PTHR44936">
    <property type="entry name" value="SENSOR PROTEIN CREC"/>
    <property type="match status" value="1"/>
</dbReference>
<comment type="catalytic activity">
    <reaction evidence="1">
        <text>ATP + protein L-histidine = ADP + protein N-phospho-L-histidine.</text>
        <dbReference type="EC" id="2.7.13.3"/>
    </reaction>
</comment>
<keyword evidence="5" id="KW-0597">Phosphoprotein</keyword>
<dbReference type="GO" id="GO:0000155">
    <property type="term" value="F:phosphorelay sensor kinase activity"/>
    <property type="evidence" value="ECO:0007669"/>
    <property type="project" value="InterPro"/>
</dbReference>
<keyword evidence="9" id="KW-0067">ATP-binding</keyword>
<keyword evidence="6" id="KW-0808">Transferase</keyword>
<evidence type="ECO:0000256" key="1">
    <source>
        <dbReference type="ARBA" id="ARBA00000085"/>
    </source>
</evidence>
<dbReference type="PANTHER" id="PTHR44936:SF10">
    <property type="entry name" value="SENSOR PROTEIN RSTB"/>
    <property type="match status" value="1"/>
</dbReference>
<evidence type="ECO:0000256" key="8">
    <source>
        <dbReference type="ARBA" id="ARBA00022777"/>
    </source>
</evidence>
<comment type="caution">
    <text evidence="13">The sequence shown here is derived from an EMBL/GenBank/DDBJ whole genome shotgun (WGS) entry which is preliminary data.</text>
</comment>
<dbReference type="SUPFAM" id="SSF55874">
    <property type="entry name" value="ATPase domain of HSP90 chaperone/DNA topoisomerase II/histidine kinase"/>
    <property type="match status" value="1"/>
</dbReference>
<protein>
    <recommendedName>
        <fullName evidence="3">histidine kinase</fullName>
        <ecNumber evidence="3">2.7.13.3</ecNumber>
    </recommendedName>
</protein>
<evidence type="ECO:0000313" key="13">
    <source>
        <dbReference type="EMBL" id="PSJ37304.1"/>
    </source>
</evidence>
<sequence length="429" mass="47331">MPPRLFGRVALVILVLALLQVSASLLFYRLIDRHTARADHARRAAELLVVSHRLDLAGREHVSQLMTTRHLTVSVNSEPLVPHGVAGVEEIREEILSWEPELGRRALNLDTQRSGGREHLVGSMQLSERKWLNFRSANLSARWPIAAKAATITLLLTLVCLVAVLYTLRLMGAPLRRLAEATERIGEGARVSFAEHGPRDVRNLSRAFNQMQERLARLVSDQASAFEAISHDLRTPLSRIKIAADFIEPEDIRDLVADSSDEMESMLSSLQRFLRAQQVTAEPGPIALGELAEALRQRWGDALEVDAPRATIMSYSEPLTMALDSLIENALQYGGRATLSFRHDADGWMAELRDFGPGIPASHLVDVLTPFFRLDAARARNTGGFGLGIPTAHRLLLRFGGSLDFDNHGDGGLVARVRLPITRGSASLL</sequence>
<keyword evidence="7" id="KW-0547">Nucleotide-binding</keyword>
<evidence type="ECO:0000259" key="12">
    <source>
        <dbReference type="PROSITE" id="PS50885"/>
    </source>
</evidence>
<dbReference type="EMBL" id="PXYI01000009">
    <property type="protein sequence ID" value="PSJ37304.1"/>
    <property type="molecule type" value="Genomic_DNA"/>
</dbReference>
<keyword evidence="10" id="KW-1133">Transmembrane helix</keyword>
<evidence type="ECO:0000256" key="10">
    <source>
        <dbReference type="SAM" id="Phobius"/>
    </source>
</evidence>
<dbReference type="InterPro" id="IPR005467">
    <property type="entry name" value="His_kinase_dom"/>
</dbReference>
<dbReference type="PROSITE" id="PS50885">
    <property type="entry name" value="HAMP"/>
    <property type="match status" value="1"/>
</dbReference>
<evidence type="ECO:0000256" key="6">
    <source>
        <dbReference type="ARBA" id="ARBA00022679"/>
    </source>
</evidence>
<dbReference type="InterPro" id="IPR003661">
    <property type="entry name" value="HisK_dim/P_dom"/>
</dbReference>
<dbReference type="SMART" id="SM00304">
    <property type="entry name" value="HAMP"/>
    <property type="match status" value="2"/>
</dbReference>
<dbReference type="SMART" id="SM00387">
    <property type="entry name" value="HATPase_c"/>
    <property type="match status" value="1"/>
</dbReference>
<dbReference type="GO" id="GO:0005886">
    <property type="term" value="C:plasma membrane"/>
    <property type="evidence" value="ECO:0007669"/>
    <property type="project" value="UniProtKB-SubCell"/>
</dbReference>
<reference evidence="13 14" key="1">
    <citation type="submission" date="2018-03" db="EMBL/GenBank/DDBJ databases">
        <title>The draft genome of Sphingosinicella sp. GL-C-18.</title>
        <authorList>
            <person name="Liu L."/>
            <person name="Li L."/>
            <person name="Liang L."/>
            <person name="Zhang X."/>
            <person name="Wang T."/>
        </authorList>
    </citation>
    <scope>NUCLEOTIDE SEQUENCE [LARGE SCALE GENOMIC DNA]</scope>
    <source>
        <strain evidence="13 14">GL-C-18</strain>
    </source>
</reference>
<dbReference type="SMART" id="SM00388">
    <property type="entry name" value="HisKA"/>
    <property type="match status" value="1"/>
</dbReference>
<dbReference type="Pfam" id="PF00512">
    <property type="entry name" value="HisKA"/>
    <property type="match status" value="1"/>
</dbReference>
<dbReference type="CDD" id="cd00082">
    <property type="entry name" value="HisKA"/>
    <property type="match status" value="1"/>
</dbReference>
<dbReference type="Gene3D" id="3.30.565.10">
    <property type="entry name" value="Histidine kinase-like ATPase, C-terminal domain"/>
    <property type="match status" value="1"/>
</dbReference>
<feature type="domain" description="Histidine kinase" evidence="11">
    <location>
        <begin position="228"/>
        <end position="423"/>
    </location>
</feature>
<evidence type="ECO:0000259" key="11">
    <source>
        <dbReference type="PROSITE" id="PS50109"/>
    </source>
</evidence>
<dbReference type="AlphaFoldDB" id="A0A2P7QH49"/>
<evidence type="ECO:0000256" key="9">
    <source>
        <dbReference type="ARBA" id="ARBA00022840"/>
    </source>
</evidence>
<proteinExistence type="predicted"/>
<gene>
    <name evidence="13" type="ORF">C7I55_22560</name>
</gene>
<dbReference type="OrthoDB" id="9804645at2"/>
<evidence type="ECO:0000256" key="2">
    <source>
        <dbReference type="ARBA" id="ARBA00004651"/>
    </source>
</evidence>
<dbReference type="Pfam" id="PF00672">
    <property type="entry name" value="HAMP"/>
    <property type="match status" value="1"/>
</dbReference>
<evidence type="ECO:0000256" key="7">
    <source>
        <dbReference type="ARBA" id="ARBA00022741"/>
    </source>
</evidence>
<dbReference type="InterPro" id="IPR036890">
    <property type="entry name" value="HATPase_C_sf"/>
</dbReference>
<organism evidence="13 14">
    <name type="scientific">Allosphingosinicella deserti</name>
    <dbReference type="NCBI Taxonomy" id="2116704"/>
    <lineage>
        <taxon>Bacteria</taxon>
        <taxon>Pseudomonadati</taxon>
        <taxon>Pseudomonadota</taxon>
        <taxon>Alphaproteobacteria</taxon>
        <taxon>Sphingomonadales</taxon>
        <taxon>Sphingomonadaceae</taxon>
        <taxon>Allosphingosinicella</taxon>
    </lineage>
</organism>
<accession>A0A2P7QH49</accession>
<dbReference type="Pfam" id="PF02518">
    <property type="entry name" value="HATPase_c"/>
    <property type="match status" value="1"/>
</dbReference>
<dbReference type="InterPro" id="IPR036097">
    <property type="entry name" value="HisK_dim/P_sf"/>
</dbReference>
<feature type="domain" description="HAMP" evidence="12">
    <location>
        <begin position="169"/>
        <end position="220"/>
    </location>
</feature>
<keyword evidence="10" id="KW-0812">Transmembrane</keyword>
<keyword evidence="10" id="KW-0472">Membrane</keyword>
<dbReference type="SUPFAM" id="SSF47384">
    <property type="entry name" value="Homodimeric domain of signal transducing histidine kinase"/>
    <property type="match status" value="1"/>
</dbReference>
<feature type="transmembrane region" description="Helical" evidence="10">
    <location>
        <begin position="145"/>
        <end position="168"/>
    </location>
</feature>
<dbReference type="EC" id="2.7.13.3" evidence="3"/>
<keyword evidence="8 13" id="KW-0418">Kinase</keyword>
<keyword evidence="14" id="KW-1185">Reference proteome</keyword>